<keyword evidence="4" id="KW-1185">Reference proteome</keyword>
<feature type="transmembrane region" description="Helical" evidence="2">
    <location>
        <begin position="20"/>
        <end position="41"/>
    </location>
</feature>
<keyword evidence="3" id="KW-0808">Transferase</keyword>
<organism evidence="3 4">
    <name type="scientific">Brachionus plicatilis</name>
    <name type="common">Marine rotifer</name>
    <name type="synonym">Brachionus muelleri</name>
    <dbReference type="NCBI Taxonomy" id="10195"/>
    <lineage>
        <taxon>Eukaryota</taxon>
        <taxon>Metazoa</taxon>
        <taxon>Spiralia</taxon>
        <taxon>Gnathifera</taxon>
        <taxon>Rotifera</taxon>
        <taxon>Eurotatoria</taxon>
        <taxon>Monogononta</taxon>
        <taxon>Pseudotrocha</taxon>
        <taxon>Ploima</taxon>
        <taxon>Brachionidae</taxon>
        <taxon>Brachionus</taxon>
    </lineage>
</organism>
<dbReference type="GO" id="GO:0103068">
    <property type="term" value="F:leukotriene C4 gamma-glutamyl transferase activity"/>
    <property type="evidence" value="ECO:0007669"/>
    <property type="project" value="UniProtKB-EC"/>
</dbReference>
<dbReference type="InterPro" id="IPR043138">
    <property type="entry name" value="GGT_lsub"/>
</dbReference>
<evidence type="ECO:0000256" key="1">
    <source>
        <dbReference type="PIRSR" id="PIRSR600101-2"/>
    </source>
</evidence>
<name>A0A3M7QNJ5_BRAPC</name>
<accession>A0A3M7QNJ5</accession>
<keyword evidence="2" id="KW-0812">Transmembrane</keyword>
<dbReference type="Proteomes" id="UP000276133">
    <property type="component" value="Unassembled WGS sequence"/>
</dbReference>
<dbReference type="GO" id="GO:0005886">
    <property type="term" value="C:plasma membrane"/>
    <property type="evidence" value="ECO:0007669"/>
    <property type="project" value="TreeGrafter"/>
</dbReference>
<dbReference type="InterPro" id="IPR029055">
    <property type="entry name" value="Ntn_hydrolases_N"/>
</dbReference>
<dbReference type="PANTHER" id="PTHR11686:SF9">
    <property type="entry name" value="RE13973P"/>
    <property type="match status" value="1"/>
</dbReference>
<keyword evidence="2" id="KW-1133">Transmembrane helix</keyword>
<reference evidence="3 4" key="1">
    <citation type="journal article" date="2018" name="Sci. Rep.">
        <title>Genomic signatures of local adaptation to the degree of environmental predictability in rotifers.</title>
        <authorList>
            <person name="Franch-Gras L."/>
            <person name="Hahn C."/>
            <person name="Garcia-Roger E.M."/>
            <person name="Carmona M.J."/>
            <person name="Serra M."/>
            <person name="Gomez A."/>
        </authorList>
    </citation>
    <scope>NUCLEOTIDE SEQUENCE [LARGE SCALE GENOMIC DNA]</scope>
    <source>
        <strain evidence="3">HYR1</strain>
    </source>
</reference>
<dbReference type="PANTHER" id="PTHR11686">
    <property type="entry name" value="GAMMA GLUTAMYL TRANSPEPTIDASE"/>
    <property type="match status" value="1"/>
</dbReference>
<dbReference type="AlphaFoldDB" id="A0A3M7QNJ5"/>
<keyword evidence="2" id="KW-0472">Membrane</keyword>
<dbReference type="EMBL" id="REGN01005535">
    <property type="protein sequence ID" value="RNA12997.1"/>
    <property type="molecule type" value="Genomic_DNA"/>
</dbReference>
<dbReference type="Gene3D" id="1.10.246.130">
    <property type="match status" value="1"/>
</dbReference>
<dbReference type="GO" id="GO:0036374">
    <property type="term" value="F:glutathione hydrolase activity"/>
    <property type="evidence" value="ECO:0007669"/>
    <property type="project" value="InterPro"/>
</dbReference>
<evidence type="ECO:0000313" key="4">
    <source>
        <dbReference type="Proteomes" id="UP000276133"/>
    </source>
</evidence>
<protein>
    <submittedName>
        <fullName evidence="3">Gamma-glutamyltranspeptidase 1-like</fullName>
        <ecNumber evidence="3">2.3.2.2</ecNumber>
    </submittedName>
</protein>
<feature type="binding site" evidence="1">
    <location>
        <position position="143"/>
    </location>
    <ligand>
        <name>L-glutamate</name>
        <dbReference type="ChEBI" id="CHEBI:29985"/>
    </ligand>
</feature>
<dbReference type="InterPro" id="IPR000101">
    <property type="entry name" value="GGT_peptidase"/>
</dbReference>
<dbReference type="GO" id="GO:0006751">
    <property type="term" value="P:glutathione catabolic process"/>
    <property type="evidence" value="ECO:0007669"/>
    <property type="project" value="InterPro"/>
</dbReference>
<comment type="caution">
    <text evidence="3">The sequence shown here is derived from an EMBL/GenBank/DDBJ whole genome shotgun (WGS) entry which is preliminary data.</text>
</comment>
<dbReference type="OrthoDB" id="1081007at2759"/>
<sequence>MVSLEEGNLKTKKTLTKKKFLIAISVVTLSLIICLVTIIVVETRKNPLKIESDECDTAHEVYNSSIQASVLAKYEKFAVAADNALCSSVGRNLFETNGSAVDVAIATALCNSVMNAQSMGIGGGHFMNIYLKDKNMNYIIDARESAPLNSYETMFVNNPQKATLGGLASGIPGEIRGYWEAHKIGGNLPWKDLFAPTIELCLNGFNISKVLASALKQKESLILKNDGLRSVFINPKTNQVYKENDTIKMVNLGKTFKILSEEGVDAFYNGILTGFIVSEINENGLFYLINSGGNVTLEDFKEYQARVHKNRFEVPLDENLRIYTPPPPSSGILVPFIIRLMKRFDLSIESSMSQEQKILFYHRLTEVFKHAYAKRTFLADEKYLNITNLLNSLVIWLGACFALFVVLDLALLKSCRALTEL</sequence>
<evidence type="ECO:0000313" key="3">
    <source>
        <dbReference type="EMBL" id="RNA12997.1"/>
    </source>
</evidence>
<evidence type="ECO:0000256" key="2">
    <source>
        <dbReference type="SAM" id="Phobius"/>
    </source>
</evidence>
<dbReference type="STRING" id="10195.A0A3M7QNJ5"/>
<dbReference type="SUPFAM" id="SSF56235">
    <property type="entry name" value="N-terminal nucleophile aminohydrolases (Ntn hydrolases)"/>
    <property type="match status" value="1"/>
</dbReference>
<dbReference type="Pfam" id="PF01019">
    <property type="entry name" value="G_glu_transpept"/>
    <property type="match status" value="1"/>
</dbReference>
<gene>
    <name evidence="3" type="ORF">BpHYR1_012415</name>
</gene>
<feature type="transmembrane region" description="Helical" evidence="2">
    <location>
        <begin position="393"/>
        <end position="412"/>
    </location>
</feature>
<keyword evidence="3" id="KW-0012">Acyltransferase</keyword>
<dbReference type="EC" id="2.3.2.2" evidence="3"/>
<proteinExistence type="predicted"/>
<dbReference type="PRINTS" id="PR01210">
    <property type="entry name" value="GGTRANSPTASE"/>
</dbReference>